<protein>
    <recommendedName>
        <fullName evidence="10">Fluoride-specific ion channel FluC</fullName>
    </recommendedName>
</protein>
<dbReference type="GO" id="GO:0062054">
    <property type="term" value="F:fluoride channel activity"/>
    <property type="evidence" value="ECO:0007669"/>
    <property type="project" value="UniProtKB-UniRule"/>
</dbReference>
<evidence type="ECO:0000256" key="2">
    <source>
        <dbReference type="ARBA" id="ARBA00022475"/>
    </source>
</evidence>
<evidence type="ECO:0000256" key="3">
    <source>
        <dbReference type="ARBA" id="ARBA00022692"/>
    </source>
</evidence>
<evidence type="ECO:0000256" key="7">
    <source>
        <dbReference type="ARBA" id="ARBA00035120"/>
    </source>
</evidence>
<gene>
    <name evidence="10 11" type="primary">crcB</name>
    <name evidence="10" type="synonym">fluC</name>
    <name evidence="11" type="ORF">FYJ78_07865</name>
</gene>
<dbReference type="GO" id="GO:0005886">
    <property type="term" value="C:plasma membrane"/>
    <property type="evidence" value="ECO:0007669"/>
    <property type="project" value="UniProtKB-SubCell"/>
</dbReference>
<comment type="function">
    <text evidence="9 10">Fluoride-specific ion channel. Important for reducing fluoride concentration in the cell, thus reducing its toxicity.</text>
</comment>
<evidence type="ECO:0000256" key="10">
    <source>
        <dbReference type="HAMAP-Rule" id="MF_00454"/>
    </source>
</evidence>
<feature type="binding site" evidence="10">
    <location>
        <position position="80"/>
    </location>
    <ligand>
        <name>Na(+)</name>
        <dbReference type="ChEBI" id="CHEBI:29101"/>
        <note>structural</note>
    </ligand>
</feature>
<evidence type="ECO:0000256" key="9">
    <source>
        <dbReference type="ARBA" id="ARBA00049940"/>
    </source>
</evidence>
<organism evidence="11 12">
    <name type="scientific">Selenomonas montiformis</name>
    <dbReference type="NCBI Taxonomy" id="2652285"/>
    <lineage>
        <taxon>Bacteria</taxon>
        <taxon>Bacillati</taxon>
        <taxon>Bacillota</taxon>
        <taxon>Negativicutes</taxon>
        <taxon>Selenomonadales</taxon>
        <taxon>Selenomonadaceae</taxon>
        <taxon>Selenomonas</taxon>
    </lineage>
</organism>
<keyword evidence="10" id="KW-0406">Ion transport</keyword>
<feature type="transmembrane region" description="Helical" evidence="10">
    <location>
        <begin position="101"/>
        <end position="123"/>
    </location>
</feature>
<keyword evidence="3 10" id="KW-0812">Transmembrane</keyword>
<feature type="binding site" evidence="10">
    <location>
        <position position="83"/>
    </location>
    <ligand>
        <name>Na(+)</name>
        <dbReference type="ChEBI" id="CHEBI:29101"/>
        <note>structural</note>
    </ligand>
</feature>
<dbReference type="Proteomes" id="UP000430222">
    <property type="component" value="Unassembled WGS sequence"/>
</dbReference>
<reference evidence="11 12" key="1">
    <citation type="submission" date="2019-08" db="EMBL/GenBank/DDBJ databases">
        <title>In-depth cultivation of the pig gut microbiome towards novel bacterial diversity and tailored functional studies.</title>
        <authorList>
            <person name="Wylensek D."/>
            <person name="Hitch T.C.A."/>
            <person name="Clavel T."/>
        </authorList>
    </citation>
    <scope>NUCLEOTIDE SEQUENCE [LARGE SCALE GENOMIC DNA]</scope>
    <source>
        <strain evidence="12">WCA-380-WT-3B3</strain>
    </source>
</reference>
<keyword evidence="10" id="KW-0915">Sodium</keyword>
<comment type="similarity">
    <text evidence="7 10">Belongs to the fluoride channel Fluc/FEX (TC 1.A.43) family.</text>
</comment>
<comment type="subcellular location">
    <subcellularLocation>
        <location evidence="1 10">Cell membrane</location>
        <topology evidence="1 10">Multi-pass membrane protein</topology>
    </subcellularLocation>
</comment>
<dbReference type="GO" id="GO:0046872">
    <property type="term" value="F:metal ion binding"/>
    <property type="evidence" value="ECO:0007669"/>
    <property type="project" value="UniProtKB-KW"/>
</dbReference>
<keyword evidence="10" id="KW-0813">Transport</keyword>
<dbReference type="PANTHER" id="PTHR28259:SF1">
    <property type="entry name" value="FLUORIDE EXPORT PROTEIN 1-RELATED"/>
    <property type="match status" value="1"/>
</dbReference>
<keyword evidence="5 10" id="KW-0472">Membrane</keyword>
<evidence type="ECO:0000313" key="11">
    <source>
        <dbReference type="EMBL" id="MSV25098.1"/>
    </source>
</evidence>
<keyword evidence="10" id="KW-0479">Metal-binding</keyword>
<dbReference type="NCBIfam" id="TIGR00494">
    <property type="entry name" value="crcB"/>
    <property type="match status" value="1"/>
</dbReference>
<dbReference type="PANTHER" id="PTHR28259">
    <property type="entry name" value="FLUORIDE EXPORT PROTEIN 1-RELATED"/>
    <property type="match status" value="1"/>
</dbReference>
<evidence type="ECO:0000313" key="12">
    <source>
        <dbReference type="Proteomes" id="UP000430222"/>
    </source>
</evidence>
<name>A0A6I2USE2_9FIRM</name>
<evidence type="ECO:0000256" key="6">
    <source>
        <dbReference type="ARBA" id="ARBA00023303"/>
    </source>
</evidence>
<comment type="activity regulation">
    <text evidence="10">Na(+) is not transported, but it plays an essential structural role and its presence is essential for fluoride channel function.</text>
</comment>
<accession>A0A6I2USE2</accession>
<keyword evidence="2 10" id="KW-1003">Cell membrane</keyword>
<dbReference type="InterPro" id="IPR003691">
    <property type="entry name" value="FluC"/>
</dbReference>
<evidence type="ECO:0000256" key="5">
    <source>
        <dbReference type="ARBA" id="ARBA00023136"/>
    </source>
</evidence>
<dbReference type="HAMAP" id="MF_00454">
    <property type="entry name" value="FluC"/>
    <property type="match status" value="1"/>
</dbReference>
<sequence length="129" mass="13632">MQNAGLVFFGGGLGAVCRYLVTTQIGARFGTMFPWGTLSVNLLGSLLMGWILGLILLLTERTGSGLGEAARLLLTVGFLGGFTTFSSFSMETLTLLRGGSFFYALANIGMNVILGLLAAWLGLSLSRML</sequence>
<feature type="transmembrane region" description="Helical" evidence="10">
    <location>
        <begin position="38"/>
        <end position="58"/>
    </location>
</feature>
<dbReference type="GO" id="GO:0140114">
    <property type="term" value="P:cellular detoxification of fluoride"/>
    <property type="evidence" value="ECO:0007669"/>
    <property type="project" value="UniProtKB-UniRule"/>
</dbReference>
<dbReference type="EMBL" id="VUNL01000008">
    <property type="protein sequence ID" value="MSV25098.1"/>
    <property type="molecule type" value="Genomic_DNA"/>
</dbReference>
<keyword evidence="6 10" id="KW-0407">Ion channel</keyword>
<evidence type="ECO:0000256" key="8">
    <source>
        <dbReference type="ARBA" id="ARBA00035585"/>
    </source>
</evidence>
<dbReference type="AlphaFoldDB" id="A0A6I2USE2"/>
<comment type="caution">
    <text evidence="11">The sequence shown here is derived from an EMBL/GenBank/DDBJ whole genome shotgun (WGS) entry which is preliminary data.</text>
</comment>
<proteinExistence type="inferred from homology"/>
<keyword evidence="12" id="KW-1185">Reference proteome</keyword>
<dbReference type="Pfam" id="PF02537">
    <property type="entry name" value="CRCB"/>
    <property type="match status" value="1"/>
</dbReference>
<evidence type="ECO:0000256" key="4">
    <source>
        <dbReference type="ARBA" id="ARBA00022989"/>
    </source>
</evidence>
<comment type="catalytic activity">
    <reaction evidence="8">
        <text>fluoride(in) = fluoride(out)</text>
        <dbReference type="Rhea" id="RHEA:76159"/>
        <dbReference type="ChEBI" id="CHEBI:17051"/>
    </reaction>
    <physiologicalReaction direction="left-to-right" evidence="8">
        <dbReference type="Rhea" id="RHEA:76160"/>
    </physiologicalReaction>
</comment>
<evidence type="ECO:0000256" key="1">
    <source>
        <dbReference type="ARBA" id="ARBA00004651"/>
    </source>
</evidence>
<keyword evidence="4 10" id="KW-1133">Transmembrane helix</keyword>
<feature type="transmembrane region" description="Helical" evidence="10">
    <location>
        <begin position="70"/>
        <end position="89"/>
    </location>
</feature>